<evidence type="ECO:0000313" key="13">
    <source>
        <dbReference type="WBParaSite" id="MCU_005934-RD"/>
    </source>
</evidence>
<evidence type="ECO:0000256" key="7">
    <source>
        <dbReference type="ARBA" id="ARBA00023204"/>
    </source>
</evidence>
<dbReference type="InterPro" id="IPR019406">
    <property type="entry name" value="APLF_PBZ"/>
</dbReference>
<accession>A0A5K3F715</accession>
<organism evidence="13">
    <name type="scientific">Mesocestoides corti</name>
    <name type="common">Flatworm</name>
    <dbReference type="NCBI Taxonomy" id="53468"/>
    <lineage>
        <taxon>Eukaryota</taxon>
        <taxon>Metazoa</taxon>
        <taxon>Spiralia</taxon>
        <taxon>Lophotrochozoa</taxon>
        <taxon>Platyhelminthes</taxon>
        <taxon>Cestoda</taxon>
        <taxon>Eucestoda</taxon>
        <taxon>Cyclophyllidea</taxon>
        <taxon>Mesocestoididae</taxon>
        <taxon>Mesocestoides</taxon>
    </lineage>
</organism>
<comment type="similarity">
    <text evidence="2">Belongs to the tyrosyl-DNA phosphodiesterase family.</text>
</comment>
<dbReference type="SUPFAM" id="SSF56024">
    <property type="entry name" value="Phospholipase D/nuclease"/>
    <property type="match status" value="1"/>
</dbReference>
<dbReference type="Gene3D" id="3.30.870.10">
    <property type="entry name" value="Endonuclease Chain A"/>
    <property type="match status" value="1"/>
</dbReference>
<evidence type="ECO:0000259" key="12">
    <source>
        <dbReference type="Pfam" id="PF10283"/>
    </source>
</evidence>
<feature type="binding site" evidence="10">
    <location>
        <position position="187"/>
    </location>
    <ligand>
        <name>substrate</name>
    </ligand>
</feature>
<dbReference type="Pfam" id="PF06087">
    <property type="entry name" value="Tyr-DNA_phospho"/>
    <property type="match status" value="1"/>
</dbReference>
<dbReference type="PANTHER" id="PTHR12415:SF0">
    <property type="entry name" value="TYROSYL-DNA PHOSPHODIESTERASE 1"/>
    <property type="match status" value="1"/>
</dbReference>
<keyword evidence="5" id="KW-0378">Hydrolase</keyword>
<feature type="domain" description="PBZ-type" evidence="12">
    <location>
        <begin position="42"/>
        <end position="67"/>
    </location>
</feature>
<dbReference type="AlphaFoldDB" id="A0A5K3F715"/>
<dbReference type="GO" id="GO:0005634">
    <property type="term" value="C:nucleus"/>
    <property type="evidence" value="ECO:0007669"/>
    <property type="project" value="UniProtKB-SubCell"/>
</dbReference>
<protein>
    <submittedName>
        <fullName evidence="13">Zf-CCHH domain-containing protein</fullName>
    </submittedName>
</protein>
<evidence type="ECO:0000256" key="6">
    <source>
        <dbReference type="ARBA" id="ARBA00022839"/>
    </source>
</evidence>
<reference evidence="13" key="1">
    <citation type="submission" date="2019-11" db="UniProtKB">
        <authorList>
            <consortium name="WormBaseParasite"/>
        </authorList>
    </citation>
    <scope>IDENTIFICATION</scope>
</reference>
<feature type="region of interest" description="Disordered" evidence="11">
    <location>
        <begin position="1"/>
        <end position="45"/>
    </location>
</feature>
<proteinExistence type="inferred from homology"/>
<evidence type="ECO:0000256" key="3">
    <source>
        <dbReference type="ARBA" id="ARBA00022722"/>
    </source>
</evidence>
<dbReference type="WBParaSite" id="MCU_005934-RD">
    <property type="protein sequence ID" value="MCU_005934-RD"/>
    <property type="gene ID" value="MCU_005934"/>
</dbReference>
<comment type="subcellular location">
    <subcellularLocation>
        <location evidence="1">Nucleus</location>
    </subcellularLocation>
</comment>
<evidence type="ECO:0000256" key="11">
    <source>
        <dbReference type="SAM" id="MobiDB-lite"/>
    </source>
</evidence>
<dbReference type="GO" id="GO:0004527">
    <property type="term" value="F:exonuclease activity"/>
    <property type="evidence" value="ECO:0007669"/>
    <property type="project" value="UniProtKB-KW"/>
</dbReference>
<feature type="active site" description="Nucleophile" evidence="9">
    <location>
        <position position="185"/>
    </location>
</feature>
<evidence type="ECO:0000256" key="1">
    <source>
        <dbReference type="ARBA" id="ARBA00004123"/>
    </source>
</evidence>
<dbReference type="GO" id="GO:0006281">
    <property type="term" value="P:DNA repair"/>
    <property type="evidence" value="ECO:0007669"/>
    <property type="project" value="UniProtKB-KW"/>
</dbReference>
<keyword evidence="7" id="KW-0234">DNA repair</keyword>
<keyword evidence="8" id="KW-0539">Nucleus</keyword>
<sequence length="284" mass="32828">MGDATEHSNHVRRRKLSWSCESPPKKKGSIDFADQGSSPSKRPPCKYGSNCYRKNDLHFQQYWHPADTDASHDPPEVSSMVELGSGFGFYVYRVRGVKYESIPTITLSEILDERNGRLIESAQFNYMFEFDWLIEQYPAKYRSLPLLIVHGSSDGQRDLLRIQTACWSNVSVIEAPLPIAYGTHHTKMMLLLYEDGLRIVIHTANQVKSDWALRTQGIWISPKLNRGREDSKTQFRKDLIAYLTAYKSGSNISSKLNHWIEVITEHDFRCLKCWRNSLFRVHGR</sequence>
<keyword evidence="4" id="KW-0227">DNA damage</keyword>
<keyword evidence="6" id="KW-0269">Exonuclease</keyword>
<evidence type="ECO:0000256" key="4">
    <source>
        <dbReference type="ARBA" id="ARBA00022763"/>
    </source>
</evidence>
<evidence type="ECO:0000256" key="10">
    <source>
        <dbReference type="PIRSR" id="PIRSR610347-2"/>
    </source>
</evidence>
<evidence type="ECO:0000256" key="5">
    <source>
        <dbReference type="ARBA" id="ARBA00022801"/>
    </source>
</evidence>
<dbReference type="PANTHER" id="PTHR12415">
    <property type="entry name" value="TYROSYL-DNA PHOSPHODIESTERASE 1"/>
    <property type="match status" value="1"/>
</dbReference>
<dbReference type="GO" id="GO:0017005">
    <property type="term" value="F:3'-tyrosyl-DNA phosphodiesterase activity"/>
    <property type="evidence" value="ECO:0007669"/>
    <property type="project" value="TreeGrafter"/>
</dbReference>
<evidence type="ECO:0000256" key="9">
    <source>
        <dbReference type="PIRSR" id="PIRSR610347-1"/>
    </source>
</evidence>
<name>A0A5K3F715_MESCO</name>
<dbReference type="Pfam" id="PF10283">
    <property type="entry name" value="zf-CCHH"/>
    <property type="match status" value="1"/>
</dbReference>
<evidence type="ECO:0000256" key="8">
    <source>
        <dbReference type="ARBA" id="ARBA00023242"/>
    </source>
</evidence>
<dbReference type="GO" id="GO:0003690">
    <property type="term" value="F:double-stranded DNA binding"/>
    <property type="evidence" value="ECO:0007669"/>
    <property type="project" value="TreeGrafter"/>
</dbReference>
<dbReference type="GO" id="GO:0003697">
    <property type="term" value="F:single-stranded DNA binding"/>
    <property type="evidence" value="ECO:0007669"/>
    <property type="project" value="TreeGrafter"/>
</dbReference>
<evidence type="ECO:0000256" key="2">
    <source>
        <dbReference type="ARBA" id="ARBA00010205"/>
    </source>
</evidence>
<keyword evidence="3" id="KW-0540">Nuclease</keyword>
<dbReference type="InterPro" id="IPR010347">
    <property type="entry name" value="Tdp1"/>
</dbReference>